<dbReference type="Pfam" id="PF25555">
    <property type="entry name" value="RAB3A-like_C"/>
    <property type="match status" value="1"/>
</dbReference>
<dbReference type="GO" id="GO:0006887">
    <property type="term" value="P:exocytosis"/>
    <property type="evidence" value="ECO:0007669"/>
    <property type="project" value="TreeGrafter"/>
</dbReference>
<feature type="compositionally biased region" description="Polar residues" evidence="3">
    <location>
        <begin position="528"/>
        <end position="541"/>
    </location>
</feature>
<organism evidence="5 6">
    <name type="scientific">Hesseltinella vesiculosa</name>
    <dbReference type="NCBI Taxonomy" id="101127"/>
    <lineage>
        <taxon>Eukaryota</taxon>
        <taxon>Fungi</taxon>
        <taxon>Fungi incertae sedis</taxon>
        <taxon>Mucoromycota</taxon>
        <taxon>Mucoromycotina</taxon>
        <taxon>Mucoromycetes</taxon>
        <taxon>Mucorales</taxon>
        <taxon>Cunninghamellaceae</taxon>
        <taxon>Hesseltinella</taxon>
    </lineage>
</organism>
<dbReference type="STRING" id="101127.A0A1X2GSQ1"/>
<feature type="coiled-coil region" evidence="2">
    <location>
        <begin position="65"/>
        <end position="219"/>
    </location>
</feature>
<evidence type="ECO:0000256" key="1">
    <source>
        <dbReference type="ARBA" id="ARBA00023054"/>
    </source>
</evidence>
<evidence type="ECO:0000313" key="5">
    <source>
        <dbReference type="EMBL" id="ORX60546.1"/>
    </source>
</evidence>
<feature type="region of interest" description="Disordered" evidence="3">
    <location>
        <begin position="515"/>
        <end position="596"/>
    </location>
</feature>
<dbReference type="AlphaFoldDB" id="A0A1X2GSQ1"/>
<evidence type="ECO:0000256" key="2">
    <source>
        <dbReference type="SAM" id="Coils"/>
    </source>
</evidence>
<sequence length="596" mass="66726">MSPSSSTPGQHRNSMASFQSNGSTIITPPPTTARHDQKDDCACRHILVSIDSRQCALCDNVIPVLDDLLKERDTHEEDMKQIRRRLAEEQVRIHDQANDIRQLQSSVRDVEKQLGEKTAAFEALQSDMELLNEKYVDEIERVAEIQHSKDMVENELEDLSRRLFEEANGMVANEKREKYNLEVAQKHLENQLTETKERLIAEQMQLKELREKMEAMQLEEHHPSALSLDSAITGNDSEELLVDPEQRALHDMAHLVAPKRSSDPPLHGAVPSASTSTSSAPASASSVSSAGAHALLSGLASTTSTTNDLDAMLLDEFIAFIKLGTSMPLKKLHNTPFMKHCQLEDVDACLRFGPHSRLSARKINDAIVMNTCFIEEAPTGFADEQAKRPVDNPLKISAAKTLIWERFSSSNHQTTIFAGCQACGRSDASLPYRFRISYFDDWACIDRYCRDRLVAVCEFYVFIRNVRQGYYSSRSNIDLYQEATRLRLQMFYARVGALPWTLRTLGVKGDKLGSATSPKIEIPGPPLSESSPFPRSTNTSKIDSKRGTSLDEVNSAPPTPPIKEEPDMVAQPETNDHHDNEDLFMDASDDQPVSEQ</sequence>
<evidence type="ECO:0000256" key="3">
    <source>
        <dbReference type="SAM" id="MobiDB-lite"/>
    </source>
</evidence>
<dbReference type="GO" id="GO:0070319">
    <property type="term" value="C:Golgi to plasma membrane transport vesicle"/>
    <property type="evidence" value="ECO:0007669"/>
    <property type="project" value="TreeGrafter"/>
</dbReference>
<dbReference type="GO" id="GO:0005085">
    <property type="term" value="F:guanyl-nucleotide exchange factor activity"/>
    <property type="evidence" value="ECO:0007669"/>
    <property type="project" value="InterPro"/>
</dbReference>
<accession>A0A1X2GSQ1</accession>
<feature type="compositionally biased region" description="Low complexity" evidence="3">
    <location>
        <begin position="268"/>
        <end position="285"/>
    </location>
</feature>
<dbReference type="OrthoDB" id="5560525at2759"/>
<feature type="compositionally biased region" description="Polar residues" evidence="3">
    <location>
        <begin position="1"/>
        <end position="26"/>
    </location>
</feature>
<dbReference type="CDD" id="cd21044">
    <property type="entry name" value="Rab11BD_RAB3IP_like"/>
    <property type="match status" value="1"/>
</dbReference>
<dbReference type="Pfam" id="PF06428">
    <property type="entry name" value="Sec2p"/>
    <property type="match status" value="1"/>
</dbReference>
<dbReference type="PANTHER" id="PTHR14430:SF0">
    <property type="entry name" value="SEC2P DOMAIN-CONTAINING PROTEIN"/>
    <property type="match status" value="1"/>
</dbReference>
<comment type="caution">
    <text evidence="5">The sequence shown here is derived from an EMBL/GenBank/DDBJ whole genome shotgun (WGS) entry which is preliminary data.</text>
</comment>
<dbReference type="SUPFAM" id="SSF144284">
    <property type="entry name" value="Sec2 N-terminal region"/>
    <property type="match status" value="1"/>
</dbReference>
<evidence type="ECO:0000259" key="4">
    <source>
        <dbReference type="Pfam" id="PF06428"/>
    </source>
</evidence>
<gene>
    <name evidence="5" type="ORF">DM01DRAFT_1332691</name>
</gene>
<dbReference type="GO" id="GO:0051286">
    <property type="term" value="C:cell tip"/>
    <property type="evidence" value="ECO:0007669"/>
    <property type="project" value="TreeGrafter"/>
</dbReference>
<dbReference type="InterPro" id="IPR009449">
    <property type="entry name" value="Sec2_N"/>
</dbReference>
<name>A0A1X2GSQ1_9FUNG</name>
<proteinExistence type="predicted"/>
<feature type="domain" description="GDP/GTP exchange factor Sec2 N-terminal" evidence="4">
    <location>
        <begin position="84"/>
        <end position="217"/>
    </location>
</feature>
<feature type="region of interest" description="Disordered" evidence="3">
    <location>
        <begin position="258"/>
        <end position="285"/>
    </location>
</feature>
<dbReference type="PANTHER" id="PTHR14430">
    <property type="entry name" value="RABIN3-RELATED"/>
    <property type="match status" value="1"/>
</dbReference>
<protein>
    <recommendedName>
        <fullName evidence="4">GDP/GTP exchange factor Sec2 N-terminal domain-containing protein</fullName>
    </recommendedName>
</protein>
<keyword evidence="6" id="KW-1185">Reference proteome</keyword>
<keyword evidence="1 2" id="KW-0175">Coiled coil</keyword>
<dbReference type="EMBL" id="MCGT01000004">
    <property type="protein sequence ID" value="ORX60546.1"/>
    <property type="molecule type" value="Genomic_DNA"/>
</dbReference>
<dbReference type="Gene3D" id="6.10.140.910">
    <property type="match status" value="1"/>
</dbReference>
<feature type="region of interest" description="Disordered" evidence="3">
    <location>
        <begin position="1"/>
        <end position="37"/>
    </location>
</feature>
<evidence type="ECO:0000313" key="6">
    <source>
        <dbReference type="Proteomes" id="UP000242146"/>
    </source>
</evidence>
<dbReference type="Proteomes" id="UP000242146">
    <property type="component" value="Unassembled WGS sequence"/>
</dbReference>
<reference evidence="5 6" key="1">
    <citation type="submission" date="2016-07" db="EMBL/GenBank/DDBJ databases">
        <title>Pervasive Adenine N6-methylation of Active Genes in Fungi.</title>
        <authorList>
            <consortium name="DOE Joint Genome Institute"/>
            <person name="Mondo S.J."/>
            <person name="Dannebaum R.O."/>
            <person name="Kuo R.C."/>
            <person name="Labutti K."/>
            <person name="Haridas S."/>
            <person name="Kuo A."/>
            <person name="Salamov A."/>
            <person name="Ahrendt S.R."/>
            <person name="Lipzen A."/>
            <person name="Sullivan W."/>
            <person name="Andreopoulos W.B."/>
            <person name="Clum A."/>
            <person name="Lindquist E."/>
            <person name="Daum C."/>
            <person name="Ramamoorthy G.K."/>
            <person name="Gryganskyi A."/>
            <person name="Culley D."/>
            <person name="Magnuson J.K."/>
            <person name="James T.Y."/>
            <person name="O'Malley M.A."/>
            <person name="Stajich J.E."/>
            <person name="Spatafora J.W."/>
            <person name="Visel A."/>
            <person name="Grigoriev I.V."/>
        </authorList>
    </citation>
    <scope>NUCLEOTIDE SEQUENCE [LARGE SCALE GENOMIC DNA]</scope>
    <source>
        <strain evidence="5 6">NRRL 3301</strain>
    </source>
</reference>
<dbReference type="InterPro" id="IPR040351">
    <property type="entry name" value="RAB3IL/RAB3IP/Sec2"/>
</dbReference>